<feature type="binding site" evidence="13">
    <location>
        <position position="566"/>
    </location>
    <ligand>
        <name>Zn(2+)</name>
        <dbReference type="ChEBI" id="CHEBI:29105"/>
    </ligand>
</feature>
<evidence type="ECO:0000256" key="11">
    <source>
        <dbReference type="ARBA" id="ARBA00024779"/>
    </source>
</evidence>
<keyword evidence="10 13" id="KW-0030">Aminoacyl-tRNA synthetase</keyword>
<dbReference type="Gene3D" id="3.30.930.10">
    <property type="entry name" value="Bira Bifunctional Protein, Domain 2"/>
    <property type="match status" value="1"/>
</dbReference>
<evidence type="ECO:0000256" key="5">
    <source>
        <dbReference type="ARBA" id="ARBA00022741"/>
    </source>
</evidence>
<comment type="caution">
    <text evidence="16">The sequence shown here is derived from an EMBL/GenBank/DDBJ whole genome shotgun (WGS) entry which is preliminary data.</text>
</comment>
<dbReference type="Gene3D" id="3.30.54.20">
    <property type="match status" value="1"/>
</dbReference>
<evidence type="ECO:0000256" key="9">
    <source>
        <dbReference type="ARBA" id="ARBA00022917"/>
    </source>
</evidence>
<dbReference type="InterPro" id="IPR009000">
    <property type="entry name" value="Transl_B-barrel_sf"/>
</dbReference>
<evidence type="ECO:0000256" key="4">
    <source>
        <dbReference type="ARBA" id="ARBA00022723"/>
    </source>
</evidence>
<dbReference type="GO" id="GO:0000049">
    <property type="term" value="F:tRNA binding"/>
    <property type="evidence" value="ECO:0007669"/>
    <property type="project" value="UniProtKB-KW"/>
</dbReference>
<dbReference type="GO" id="GO:0016740">
    <property type="term" value="F:transferase activity"/>
    <property type="evidence" value="ECO:0007669"/>
    <property type="project" value="UniProtKB-ARBA"/>
</dbReference>
<keyword evidence="5 13" id="KW-0547">Nucleotide-binding</keyword>
<dbReference type="GO" id="GO:0005524">
    <property type="term" value="F:ATP binding"/>
    <property type="evidence" value="ECO:0007669"/>
    <property type="project" value="UniProtKB-UniRule"/>
</dbReference>
<dbReference type="PROSITE" id="PS50860">
    <property type="entry name" value="AA_TRNA_LIGASE_II_ALA"/>
    <property type="match status" value="1"/>
</dbReference>
<evidence type="ECO:0000256" key="7">
    <source>
        <dbReference type="ARBA" id="ARBA00022840"/>
    </source>
</evidence>
<dbReference type="GO" id="GO:0008270">
    <property type="term" value="F:zinc ion binding"/>
    <property type="evidence" value="ECO:0007669"/>
    <property type="project" value="UniProtKB-UniRule"/>
</dbReference>
<evidence type="ECO:0000256" key="2">
    <source>
        <dbReference type="ARBA" id="ARBA00022555"/>
    </source>
</evidence>
<dbReference type="PANTHER" id="PTHR11777">
    <property type="entry name" value="ALANYL-TRNA SYNTHETASE"/>
    <property type="match status" value="1"/>
</dbReference>
<keyword evidence="9 13" id="KW-0648">Protein biosynthesis</keyword>
<gene>
    <name evidence="13 16" type="primary">alaS</name>
    <name evidence="16" type="ORF">ENQ34_03945</name>
</gene>
<dbReference type="Pfam" id="PF02272">
    <property type="entry name" value="DHHA1"/>
    <property type="match status" value="1"/>
</dbReference>
<comment type="similarity">
    <text evidence="1 13">Belongs to the class-II aminoacyl-tRNA synthetase family.</text>
</comment>
<proteinExistence type="inferred from homology"/>
<dbReference type="FunFam" id="3.30.930.10:FF:000004">
    <property type="entry name" value="Alanine--tRNA ligase"/>
    <property type="match status" value="1"/>
</dbReference>
<dbReference type="GO" id="GO:0005829">
    <property type="term" value="C:cytosol"/>
    <property type="evidence" value="ECO:0007669"/>
    <property type="project" value="TreeGrafter"/>
</dbReference>
<dbReference type="GO" id="GO:0002161">
    <property type="term" value="F:aminoacyl-tRNA deacylase activity"/>
    <property type="evidence" value="ECO:0007669"/>
    <property type="project" value="TreeGrafter"/>
</dbReference>
<dbReference type="Gene3D" id="6.10.250.550">
    <property type="match status" value="1"/>
</dbReference>
<dbReference type="CDD" id="cd00673">
    <property type="entry name" value="AlaRS_core"/>
    <property type="match status" value="1"/>
</dbReference>
<dbReference type="GO" id="GO:0004813">
    <property type="term" value="F:alanine-tRNA ligase activity"/>
    <property type="evidence" value="ECO:0007669"/>
    <property type="project" value="UniProtKB-UniRule"/>
</dbReference>
<dbReference type="InterPro" id="IPR003156">
    <property type="entry name" value="DHHA1_dom"/>
</dbReference>
<feature type="domain" description="Alanyl-transfer RNA synthetases family profile" evidence="15">
    <location>
        <begin position="1"/>
        <end position="707"/>
    </location>
</feature>
<dbReference type="GO" id="GO:0140096">
    <property type="term" value="F:catalytic activity, acting on a protein"/>
    <property type="evidence" value="ECO:0007669"/>
    <property type="project" value="UniProtKB-ARBA"/>
</dbReference>
<name>A0A7C2IQZ5_9THEO</name>
<keyword evidence="3 13" id="KW-0436">Ligase</keyword>
<dbReference type="InterPro" id="IPR045864">
    <property type="entry name" value="aa-tRNA-synth_II/BPL/LPL"/>
</dbReference>
<dbReference type="HAMAP" id="MF_00036_B">
    <property type="entry name" value="Ala_tRNA_synth_B"/>
    <property type="match status" value="1"/>
</dbReference>
<evidence type="ECO:0000259" key="15">
    <source>
        <dbReference type="PROSITE" id="PS50860"/>
    </source>
</evidence>
<keyword evidence="6 13" id="KW-0862">Zinc</keyword>
<comment type="subcellular location">
    <subcellularLocation>
        <location evidence="13">Cytoplasm</location>
    </subcellularLocation>
</comment>
<dbReference type="NCBIfam" id="TIGR00344">
    <property type="entry name" value="alaS"/>
    <property type="match status" value="1"/>
</dbReference>
<dbReference type="SUPFAM" id="SSF50447">
    <property type="entry name" value="Translation proteins"/>
    <property type="match status" value="1"/>
</dbReference>
<evidence type="ECO:0000256" key="6">
    <source>
        <dbReference type="ARBA" id="ARBA00022833"/>
    </source>
</evidence>
<dbReference type="InterPro" id="IPR018165">
    <property type="entry name" value="Ala-tRNA-synth_IIc_core"/>
</dbReference>
<keyword evidence="13" id="KW-0963">Cytoplasm</keyword>
<dbReference type="Gene3D" id="3.10.310.40">
    <property type="match status" value="1"/>
</dbReference>
<dbReference type="SUPFAM" id="SSF55681">
    <property type="entry name" value="Class II aaRS and biotin synthetases"/>
    <property type="match status" value="1"/>
</dbReference>
<dbReference type="FunFam" id="3.30.54.20:FF:000001">
    <property type="entry name" value="Alanine--tRNA ligase"/>
    <property type="match status" value="1"/>
</dbReference>
<feature type="binding site" evidence="13">
    <location>
        <position position="664"/>
    </location>
    <ligand>
        <name>Zn(2+)</name>
        <dbReference type="ChEBI" id="CHEBI:29105"/>
    </ligand>
</feature>
<dbReference type="FunFam" id="3.10.310.40:FF:000001">
    <property type="entry name" value="Alanine--tRNA ligase"/>
    <property type="match status" value="1"/>
</dbReference>
<dbReference type="InterPro" id="IPR018163">
    <property type="entry name" value="Thr/Ala-tRNA-synth_IIc_edit"/>
</dbReference>
<dbReference type="PRINTS" id="PR00980">
    <property type="entry name" value="TRNASYNTHALA"/>
</dbReference>
<dbReference type="InterPro" id="IPR018162">
    <property type="entry name" value="Ala-tRNA-ligase_IIc_anticod-bd"/>
</dbReference>
<dbReference type="Gene3D" id="3.30.980.10">
    <property type="entry name" value="Threonyl-trna Synthetase, Chain A, domain 2"/>
    <property type="match status" value="1"/>
</dbReference>
<dbReference type="Pfam" id="PF07973">
    <property type="entry name" value="tRNA_SAD"/>
    <property type="match status" value="1"/>
</dbReference>
<dbReference type="SUPFAM" id="SSF55186">
    <property type="entry name" value="ThrRS/AlaRS common domain"/>
    <property type="match status" value="1"/>
</dbReference>
<dbReference type="InterPro" id="IPR012947">
    <property type="entry name" value="tRNA_SAD"/>
</dbReference>
<dbReference type="InterPro" id="IPR050058">
    <property type="entry name" value="Ala-tRNA_ligase"/>
</dbReference>
<evidence type="ECO:0000256" key="1">
    <source>
        <dbReference type="ARBA" id="ARBA00008226"/>
    </source>
</evidence>
<keyword evidence="7 13" id="KW-0067">ATP-binding</keyword>
<dbReference type="PANTHER" id="PTHR11777:SF9">
    <property type="entry name" value="ALANINE--TRNA LIGASE, CYTOPLASMIC"/>
    <property type="match status" value="1"/>
</dbReference>
<keyword evidence="8 13" id="KW-0694">RNA-binding</keyword>
<protein>
    <recommendedName>
        <fullName evidence="13">Alanine--tRNA ligase</fullName>
        <ecNumber evidence="13">6.1.1.7</ecNumber>
    </recommendedName>
    <alternativeName>
        <fullName evidence="13">Alanyl-tRNA synthetase</fullName>
        <shortName evidence="13">AlaRS</shortName>
    </alternativeName>
</protein>
<dbReference type="EC" id="6.1.1.7" evidence="13"/>
<dbReference type="Pfam" id="PF01411">
    <property type="entry name" value="tRNA-synt_2c"/>
    <property type="match status" value="1"/>
</dbReference>
<comment type="domain">
    <text evidence="13">Consists of three domains; the N-terminal catalytic domain, the editing domain and the C-terminal C-Ala domain. The editing domain removes incorrectly charged amino acids, while the C-Ala domain, along with tRNA(Ala), serves as a bridge to cooperatively bring together the editing and aminoacylation centers thus stimulating deacylation of misacylated tRNAs.</text>
</comment>
<sequence length="879" mass="96254">MESKEIRHRFLRFFQDRRHVVLPSASLVPAGDPSLLWTAAGMVPFKPFFTGTAVPEYRRVATCQKCLRTPDIESVGKTARHLTFFEMLGNFSFGDYFKEEAISWAWEFVTKDLEISPGALWISVYLDDDEAFDLWRKVGVPEARIVRLGKETNFWEIGVGPCGPCSEIHYDFGPEVACGPECRVGCDCDRFLEIWNLVFIQFHRDEAGNYLPLEKKGIDTGMGLERVTAVLQGGRSVFDADLFQDLKKKISEVLKDLPGGDRRREMAVKVIADHMRAVTFAVADGALPSNEGRGYVLRRLLRRAVRFGVTLGAAEPFLDGIAAQVVQKMGDVYPELLEKREHILQVVRAEEERFWETLAQGTDILGRMIAEVTAAGKNTLSGEAAFRLYDTYGFPLELTEEICAEQGLNVDREGFAAAMEEQRERARQARGATEYLGGRERLYREIREKKGASCFVGYYTLETPAKVLAIVKNGRTVEVAGVGETVEVVLDTTPFYAEAGGQVSDTGMLLGPELRTEVAYVDRPVENLVVHRVRVLEGVLGEGGTVTASVDAVRRRQTARNHTATHLLHRALKVVLGAHVNQAGSLVAPERLRFDLTHYQALTASDLQRVEAMVNQAILAAIPVETSETTLEEARALGAVALFGEKYGETVRVVRIGDFSTELCGGTHLKSTAEAGVFKIISEGSVASGIRRIEAVTGEAALVFLNAIVEDYQQIATLLKVPPQNLSSQVAALVEQLKELSRENEALKDRLAASEVAELLDRVQVLHNVNVLVARAGAVDMAQLRSLVDILRERLGSAVIILGSAANGKVNLIAAVTSDLLPRGLHAGMLVKEIARVVDGGGGGRPELAQAGGKNPARLDEALNAGLSLVKERLSGNEN</sequence>
<dbReference type="InterPro" id="IPR018164">
    <property type="entry name" value="Ala-tRNA-synth_IIc_N"/>
</dbReference>
<dbReference type="SMART" id="SM00863">
    <property type="entry name" value="tRNA_SAD"/>
    <property type="match status" value="1"/>
</dbReference>
<dbReference type="InterPro" id="IPR002318">
    <property type="entry name" value="Ala-tRNA-lgiase_IIc"/>
</dbReference>
<keyword evidence="14" id="KW-0175">Coiled coil</keyword>
<dbReference type="SUPFAM" id="SSF101353">
    <property type="entry name" value="Putative anticodon-binding domain of alanyl-tRNA synthetase (AlaRS)"/>
    <property type="match status" value="1"/>
</dbReference>
<dbReference type="EMBL" id="DSMU01000250">
    <property type="protein sequence ID" value="HEL65819.1"/>
    <property type="molecule type" value="Genomic_DNA"/>
</dbReference>
<dbReference type="InterPro" id="IPR023033">
    <property type="entry name" value="Ala_tRNA_ligase_euk/bac"/>
</dbReference>
<keyword evidence="4 13" id="KW-0479">Metal-binding</keyword>
<comment type="catalytic activity">
    <reaction evidence="12 13">
        <text>tRNA(Ala) + L-alanine + ATP = L-alanyl-tRNA(Ala) + AMP + diphosphate</text>
        <dbReference type="Rhea" id="RHEA:12540"/>
        <dbReference type="Rhea" id="RHEA-COMP:9657"/>
        <dbReference type="Rhea" id="RHEA-COMP:9923"/>
        <dbReference type="ChEBI" id="CHEBI:30616"/>
        <dbReference type="ChEBI" id="CHEBI:33019"/>
        <dbReference type="ChEBI" id="CHEBI:57972"/>
        <dbReference type="ChEBI" id="CHEBI:78442"/>
        <dbReference type="ChEBI" id="CHEBI:78497"/>
        <dbReference type="ChEBI" id="CHEBI:456215"/>
        <dbReference type="EC" id="6.1.1.7"/>
    </reaction>
</comment>
<organism evidence="16">
    <name type="scientific">Ammonifex degensii</name>
    <dbReference type="NCBI Taxonomy" id="42838"/>
    <lineage>
        <taxon>Bacteria</taxon>
        <taxon>Bacillati</taxon>
        <taxon>Bacillota</taxon>
        <taxon>Clostridia</taxon>
        <taxon>Thermoanaerobacterales</taxon>
        <taxon>Thermoanaerobacteraceae</taxon>
        <taxon>Ammonifex</taxon>
    </lineage>
</organism>
<dbReference type="Gene3D" id="2.40.30.130">
    <property type="match status" value="1"/>
</dbReference>
<dbReference type="FunFam" id="3.30.980.10:FF:000004">
    <property type="entry name" value="Alanine--tRNA ligase, cytoplasmic"/>
    <property type="match status" value="1"/>
</dbReference>
<comment type="cofactor">
    <cofactor evidence="13">
        <name>Zn(2+)</name>
        <dbReference type="ChEBI" id="CHEBI:29105"/>
    </cofactor>
    <text evidence="13">Binds 1 zinc ion per subunit.</text>
</comment>
<evidence type="ECO:0000256" key="13">
    <source>
        <dbReference type="HAMAP-Rule" id="MF_00036"/>
    </source>
</evidence>
<evidence type="ECO:0000256" key="14">
    <source>
        <dbReference type="SAM" id="Coils"/>
    </source>
</evidence>
<evidence type="ECO:0000256" key="10">
    <source>
        <dbReference type="ARBA" id="ARBA00023146"/>
    </source>
</evidence>
<evidence type="ECO:0000256" key="3">
    <source>
        <dbReference type="ARBA" id="ARBA00022598"/>
    </source>
</evidence>
<evidence type="ECO:0000313" key="16">
    <source>
        <dbReference type="EMBL" id="HEL65819.1"/>
    </source>
</evidence>
<accession>A0A7C2IQZ5</accession>
<feature type="coiled-coil region" evidence="14">
    <location>
        <begin position="730"/>
        <end position="757"/>
    </location>
</feature>
<dbReference type="GO" id="GO:0006419">
    <property type="term" value="P:alanyl-tRNA aminoacylation"/>
    <property type="evidence" value="ECO:0007669"/>
    <property type="project" value="UniProtKB-UniRule"/>
</dbReference>
<evidence type="ECO:0000256" key="8">
    <source>
        <dbReference type="ARBA" id="ARBA00022884"/>
    </source>
</evidence>
<feature type="binding site" evidence="13">
    <location>
        <position position="668"/>
    </location>
    <ligand>
        <name>Zn(2+)</name>
        <dbReference type="ChEBI" id="CHEBI:29105"/>
    </ligand>
</feature>
<feature type="binding site" evidence="13">
    <location>
        <position position="562"/>
    </location>
    <ligand>
        <name>Zn(2+)</name>
        <dbReference type="ChEBI" id="CHEBI:29105"/>
    </ligand>
</feature>
<dbReference type="AlphaFoldDB" id="A0A7C2IQZ5"/>
<comment type="function">
    <text evidence="11 13">Catalyzes the attachment of alanine to tRNA(Ala) in a two-step reaction: alanine is first activated by ATP to form Ala-AMP and then transferred to the acceptor end of tRNA(Ala). Also edits incorrectly charged Ser-tRNA(Ala) and Gly-tRNA(Ala) via its editing domain.</text>
</comment>
<reference evidence="16" key="1">
    <citation type="journal article" date="2020" name="mSystems">
        <title>Genome- and Community-Level Interaction Insights into Carbon Utilization and Element Cycling Functions of Hydrothermarchaeota in Hydrothermal Sediment.</title>
        <authorList>
            <person name="Zhou Z."/>
            <person name="Liu Y."/>
            <person name="Xu W."/>
            <person name="Pan J."/>
            <person name="Luo Z.H."/>
            <person name="Li M."/>
        </authorList>
    </citation>
    <scope>NUCLEOTIDE SEQUENCE [LARGE SCALE GENOMIC DNA]</scope>
    <source>
        <strain evidence="16">SpSt-300</strain>
    </source>
</reference>
<evidence type="ECO:0000256" key="12">
    <source>
        <dbReference type="ARBA" id="ARBA00048300"/>
    </source>
</evidence>
<keyword evidence="2 13" id="KW-0820">tRNA-binding</keyword>